<protein>
    <submittedName>
        <fullName evidence="1">Uncharacterized protein</fullName>
    </submittedName>
</protein>
<comment type="caution">
    <text evidence="1">The sequence shown here is derived from an EMBL/GenBank/DDBJ whole genome shotgun (WGS) entry which is preliminary data.</text>
</comment>
<proteinExistence type="predicted"/>
<name>A0A5M9JFN7_MONFR</name>
<evidence type="ECO:0000313" key="2">
    <source>
        <dbReference type="Proteomes" id="UP000322873"/>
    </source>
</evidence>
<dbReference type="EMBL" id="VICG01000011">
    <property type="protein sequence ID" value="KAA8567133.1"/>
    <property type="molecule type" value="Genomic_DNA"/>
</dbReference>
<keyword evidence="2" id="KW-1185">Reference proteome</keyword>
<reference evidence="1 2" key="1">
    <citation type="submission" date="2019-06" db="EMBL/GenBank/DDBJ databases">
        <title>Genome Sequence of the Brown Rot Fungal Pathogen Monilinia fructicola.</title>
        <authorList>
            <person name="De Miccolis Angelini R.M."/>
            <person name="Landi L."/>
            <person name="Abate D."/>
            <person name="Pollastro S."/>
            <person name="Romanazzi G."/>
            <person name="Faretra F."/>
        </authorList>
    </citation>
    <scope>NUCLEOTIDE SEQUENCE [LARGE SCALE GENOMIC DNA]</scope>
    <source>
        <strain evidence="1 2">Mfrc123</strain>
    </source>
</reference>
<accession>A0A5M9JFN7</accession>
<organism evidence="1 2">
    <name type="scientific">Monilinia fructicola</name>
    <name type="common">Brown rot fungus</name>
    <name type="synonym">Ciboria fructicola</name>
    <dbReference type="NCBI Taxonomy" id="38448"/>
    <lineage>
        <taxon>Eukaryota</taxon>
        <taxon>Fungi</taxon>
        <taxon>Dikarya</taxon>
        <taxon>Ascomycota</taxon>
        <taxon>Pezizomycotina</taxon>
        <taxon>Leotiomycetes</taxon>
        <taxon>Helotiales</taxon>
        <taxon>Sclerotiniaceae</taxon>
        <taxon>Monilinia</taxon>
    </lineage>
</organism>
<dbReference type="Proteomes" id="UP000322873">
    <property type="component" value="Unassembled WGS sequence"/>
</dbReference>
<evidence type="ECO:0000313" key="1">
    <source>
        <dbReference type="EMBL" id="KAA8567133.1"/>
    </source>
</evidence>
<sequence length="82" mass="9451">MVLTTDDLTDLTTKYTTLSCLYANGSYSHGVWEFDFDFTIAQRLAAKCSGYKHIAEKYWQIGSIAVMRCENWERVLFLVLVT</sequence>
<gene>
    <name evidence="1" type="ORF">EYC84_010197</name>
</gene>
<dbReference type="AlphaFoldDB" id="A0A5M9JFN7"/>